<dbReference type="HOGENOM" id="CLU_1914995_0_0_9"/>
<evidence type="ECO:0000313" key="1">
    <source>
        <dbReference type="EMBL" id="AIQ70332.1"/>
    </source>
</evidence>
<dbReference type="AlphaFoldDB" id="A0A089MAM3"/>
<dbReference type="InterPro" id="IPR013324">
    <property type="entry name" value="RNA_pol_sigma_r3/r4-like"/>
</dbReference>
<accession>A0A089MAM3</accession>
<dbReference type="eggNOG" id="ENOG502ZQ9P">
    <property type="taxonomic scope" value="Bacteria"/>
</dbReference>
<organism evidence="1 2">
    <name type="scientific">Paenibacillus graminis</name>
    <dbReference type="NCBI Taxonomy" id="189425"/>
    <lineage>
        <taxon>Bacteria</taxon>
        <taxon>Bacillati</taxon>
        <taxon>Bacillota</taxon>
        <taxon>Bacilli</taxon>
        <taxon>Bacillales</taxon>
        <taxon>Paenibacillaceae</taxon>
        <taxon>Paenibacillus</taxon>
    </lineage>
</organism>
<dbReference type="STRING" id="189425.PGRAT_23835"/>
<protein>
    <recommendedName>
        <fullName evidence="3">RNA polymerase sigma-70 region 4 domain-containing protein</fullName>
    </recommendedName>
</protein>
<dbReference type="Gene3D" id="1.20.140.160">
    <property type="match status" value="1"/>
</dbReference>
<dbReference type="SUPFAM" id="SSF88659">
    <property type="entry name" value="Sigma3 and sigma4 domains of RNA polymerase sigma factors"/>
    <property type="match status" value="1"/>
</dbReference>
<dbReference type="OrthoDB" id="2659236at2"/>
<evidence type="ECO:0008006" key="3">
    <source>
        <dbReference type="Google" id="ProtNLM"/>
    </source>
</evidence>
<gene>
    <name evidence="1" type="ORF">PGRAT_23835</name>
</gene>
<dbReference type="EMBL" id="CP009287">
    <property type="protein sequence ID" value="AIQ70332.1"/>
    <property type="molecule type" value="Genomic_DNA"/>
</dbReference>
<name>A0A089MAM3_9BACL</name>
<keyword evidence="2" id="KW-1185">Reference proteome</keyword>
<dbReference type="RefSeq" id="WP_025705940.1">
    <property type="nucleotide sequence ID" value="NZ_CP009287.1"/>
</dbReference>
<reference evidence="1 2" key="1">
    <citation type="submission" date="2014-08" db="EMBL/GenBank/DDBJ databases">
        <title>Comparative genomics of the Paenibacillus odorifer group.</title>
        <authorList>
            <person name="den Bakker H.C."/>
            <person name="Tsai Y.-C."/>
            <person name="Martin N."/>
            <person name="Korlach J."/>
            <person name="Wiedmann M."/>
        </authorList>
    </citation>
    <scope>NUCLEOTIDE SEQUENCE [LARGE SCALE GENOMIC DNA]</scope>
    <source>
        <strain evidence="1 2">DSM 15220</strain>
    </source>
</reference>
<dbReference type="Proteomes" id="UP000029500">
    <property type="component" value="Chromosome"/>
</dbReference>
<evidence type="ECO:0000313" key="2">
    <source>
        <dbReference type="Proteomes" id="UP000029500"/>
    </source>
</evidence>
<dbReference type="KEGG" id="pgm:PGRAT_23835"/>
<proteinExistence type="predicted"/>
<sequence length="129" mass="14916">MKIHSKNDQVAFVEKAFSSYVKSCLTYKSRNLFKVHDQESSQTQSLQETSEWILNKDNLDSNTFSFIDDKETLVELTRLLSAFEKKLLYLKFHEDKADWQIAGILGVSRQAVSKAKKKSLQKLKNNLDP</sequence>